<dbReference type="AlphaFoldDB" id="A0A2G8T101"/>
<comment type="caution">
    <text evidence="2">The sequence shown here is derived from an EMBL/GenBank/DDBJ whole genome shotgun (WGS) entry which is preliminary data.</text>
</comment>
<evidence type="ECO:0000313" key="2">
    <source>
        <dbReference type="EMBL" id="PIL39643.1"/>
    </source>
</evidence>
<keyword evidence="1" id="KW-0732">Signal</keyword>
<dbReference type="RefSeq" id="WP_099916234.1">
    <property type="nucleotide sequence ID" value="NZ_BMHS01000009.1"/>
</dbReference>
<dbReference type="Proteomes" id="UP000228593">
    <property type="component" value="Unassembled WGS sequence"/>
</dbReference>
<dbReference type="OrthoDB" id="8848687at2"/>
<proteinExistence type="predicted"/>
<evidence type="ECO:0000313" key="3">
    <source>
        <dbReference type="Proteomes" id="UP000228593"/>
    </source>
</evidence>
<accession>A0A2G8T101</accession>
<evidence type="ECO:0008006" key="4">
    <source>
        <dbReference type="Google" id="ProtNLM"/>
    </source>
</evidence>
<keyword evidence="3" id="KW-1185">Reference proteome</keyword>
<feature type="signal peptide" evidence="1">
    <location>
        <begin position="1"/>
        <end position="15"/>
    </location>
</feature>
<evidence type="ECO:0000256" key="1">
    <source>
        <dbReference type="SAM" id="SignalP"/>
    </source>
</evidence>
<feature type="chain" id="PRO_5013809128" description="Sn-glycerol-3-phosphate transporter" evidence="1">
    <location>
        <begin position="16"/>
        <end position="157"/>
    </location>
</feature>
<protein>
    <recommendedName>
        <fullName evidence="4">Sn-glycerol-3-phosphate transporter</fullName>
    </recommendedName>
</protein>
<reference evidence="2 3" key="1">
    <citation type="submission" date="2017-10" db="EMBL/GenBank/DDBJ databases">
        <title>Massilia psychrophilum sp. nov., a novel purple-pigmented bacterium isolated from Tianshan glacier, Xinjiang Municipality, China.</title>
        <authorList>
            <person name="Wang H."/>
        </authorList>
    </citation>
    <scope>NUCLEOTIDE SEQUENCE [LARGE SCALE GENOMIC DNA]</scope>
    <source>
        <strain evidence="2 3">JCM 30813</strain>
    </source>
</reference>
<dbReference type="Gene3D" id="2.40.160.20">
    <property type="match status" value="1"/>
</dbReference>
<dbReference type="EMBL" id="PDOB01000016">
    <property type="protein sequence ID" value="PIL39643.1"/>
    <property type="molecule type" value="Genomic_DNA"/>
</dbReference>
<gene>
    <name evidence="2" type="ORF">CR103_11825</name>
</gene>
<sequence>MLTLALAAVAPLAHAGEVFTRVEPAPLKEFWVDSGFATYHFDRDKDLNGGNGGLGAEYRFRGDLAATAGRFYNSDRQYSNYVGAIWQPYAIGPVRLGAVIAGFNGYPQMKGGGWFPALIPMATIEYRRFGVNIGFVPSYKDRLYGGISVQLKFKLSD</sequence>
<name>A0A2G8T101_9BURK</name>
<organism evidence="2 3">
    <name type="scientific">Massilia psychrophila</name>
    <dbReference type="NCBI Taxonomy" id="1603353"/>
    <lineage>
        <taxon>Bacteria</taxon>
        <taxon>Pseudomonadati</taxon>
        <taxon>Pseudomonadota</taxon>
        <taxon>Betaproteobacteria</taxon>
        <taxon>Burkholderiales</taxon>
        <taxon>Oxalobacteraceae</taxon>
        <taxon>Telluria group</taxon>
        <taxon>Massilia</taxon>
    </lineage>
</organism>